<dbReference type="PANTHER" id="PTHR30576:SF4">
    <property type="entry name" value="UNDECAPRENYL-PHOSPHATE GALACTOSE PHOSPHOTRANSFERASE"/>
    <property type="match status" value="1"/>
</dbReference>
<evidence type="ECO:0000256" key="5">
    <source>
        <dbReference type="ARBA" id="ARBA00022679"/>
    </source>
</evidence>
<dbReference type="EMBL" id="CP014674">
    <property type="protein sequence ID" value="AOX16566.1"/>
    <property type="molecule type" value="Genomic_DNA"/>
</dbReference>
<evidence type="ECO:0000256" key="4">
    <source>
        <dbReference type="ARBA" id="ARBA00022475"/>
    </source>
</evidence>
<dbReference type="PANTHER" id="PTHR30576">
    <property type="entry name" value="COLANIC BIOSYNTHESIS UDP-GLUCOSE LIPID CARRIER TRANSFERASE"/>
    <property type="match status" value="1"/>
</dbReference>
<dbReference type="eggNOG" id="COG2148">
    <property type="taxonomic scope" value="Bacteria"/>
</dbReference>
<keyword evidence="11" id="KW-1185">Reference proteome</keyword>
<dbReference type="GO" id="GO:0016780">
    <property type="term" value="F:phosphotransferase activity, for other substituted phosphate groups"/>
    <property type="evidence" value="ECO:0007669"/>
    <property type="project" value="TreeGrafter"/>
</dbReference>
<keyword evidence="8" id="KW-0472">Membrane</keyword>
<dbReference type="InterPro" id="IPR017472">
    <property type="entry name" value="Undecaprenyl-P_galact_Ptfrase"/>
</dbReference>
<sequence length="499" mass="55947">MENSTSYARMPHGNSAVDSSSAPPWQANSSVHNHWASRIAFGMLLISDIISFITAIGLGAIAAVFFHHFSGKPLASHLSFTEVAWQMTLVSLPIFTVCALYFSYVGHYRDRIPFWSETRQVVGASFCCTLAAGFLAFFFKVDNMRLVHLAPWFCFPFLLIIYRNFSKQALDRLGFWRVPVMLIGSPENTSHALDILHTGFPPGVLVKNVLRAEDAVHILETSNGNEFLESAGVVQLILALDIYSPVTQRLVAAIARRRLPFALMPQIADLPVQCTNSISYFSHDAVIMTYRSSLDQRLHRALKLSFDVLAALTLFILVLPVFALLFVLVKRDGGPAMFGHARIGRNGQTFRCLKFRSMVPNAGEVLHDLLENDPAARAEWAATQKLTNDPRITKVGRILRKTSLDELPQLLNVLRLEMSLVGPRPIVGAETAHYGEDIAYYYATRPGITGLWQVSGRSDTSYERRVQLDRWYVRNWTLWHDIAILLKTLPAVLFQSGAR</sequence>
<dbReference type="KEGG" id="kba:A0U89_04845"/>
<dbReference type="STRING" id="153496.A0U89_04845"/>
<dbReference type="NCBIfam" id="TIGR03025">
    <property type="entry name" value="EPS_sugtrans"/>
    <property type="match status" value="1"/>
</dbReference>
<dbReference type="OrthoDB" id="9808602at2"/>
<evidence type="ECO:0000256" key="7">
    <source>
        <dbReference type="ARBA" id="ARBA00022989"/>
    </source>
</evidence>
<keyword evidence="4" id="KW-1003">Cell membrane</keyword>
<comment type="similarity">
    <text evidence="3">Belongs to the bacterial sugar transferase family.</text>
</comment>
<evidence type="ECO:0000256" key="8">
    <source>
        <dbReference type="ARBA" id="ARBA00023136"/>
    </source>
</evidence>
<dbReference type="GO" id="GO:0000271">
    <property type="term" value="P:polysaccharide biosynthetic process"/>
    <property type="evidence" value="ECO:0007669"/>
    <property type="project" value="UniProtKB-KW"/>
</dbReference>
<protein>
    <submittedName>
        <fullName evidence="10">Uncharacterized protein</fullName>
    </submittedName>
</protein>
<reference evidence="10 11" key="1">
    <citation type="journal article" date="2016" name="Microb. Cell Fact.">
        <title>Dissection of exopolysaccharide biosynthesis in Kozakia baliensis.</title>
        <authorList>
            <person name="Brandt J.U."/>
            <person name="Jakob F."/>
            <person name="Behr J."/>
            <person name="Geissler A.J."/>
            <person name="Vogel R.F."/>
        </authorList>
    </citation>
    <scope>NUCLEOTIDE SEQUENCE [LARGE SCALE GENOMIC DNA]</scope>
    <source>
        <strain evidence="10 11">DSM 14400</strain>
    </source>
</reference>
<evidence type="ECO:0000256" key="1">
    <source>
        <dbReference type="ARBA" id="ARBA00004141"/>
    </source>
</evidence>
<dbReference type="RefSeq" id="WP_083278320.1">
    <property type="nucleotide sequence ID" value="NZ_BJVW01000018.1"/>
</dbReference>
<dbReference type="InterPro" id="IPR017475">
    <property type="entry name" value="EPS_sugar_tfrase"/>
</dbReference>
<keyword evidence="6" id="KW-0812">Transmembrane</keyword>
<dbReference type="AlphaFoldDB" id="A0A1D8USG6"/>
<organism evidence="10 11">
    <name type="scientific">Kozakia baliensis</name>
    <dbReference type="NCBI Taxonomy" id="153496"/>
    <lineage>
        <taxon>Bacteria</taxon>
        <taxon>Pseudomonadati</taxon>
        <taxon>Pseudomonadota</taxon>
        <taxon>Alphaproteobacteria</taxon>
        <taxon>Acetobacterales</taxon>
        <taxon>Acetobacteraceae</taxon>
        <taxon>Kozakia</taxon>
    </lineage>
</organism>
<evidence type="ECO:0000256" key="9">
    <source>
        <dbReference type="ARBA" id="ARBA00023169"/>
    </source>
</evidence>
<comment type="subcellular location">
    <subcellularLocation>
        <location evidence="2">Cell membrane</location>
    </subcellularLocation>
    <subcellularLocation>
        <location evidence="1">Membrane</location>
        <topology evidence="1">Multi-pass membrane protein</topology>
    </subcellularLocation>
</comment>
<gene>
    <name evidence="10" type="ORF">A0U89_04845</name>
</gene>
<evidence type="ECO:0000313" key="11">
    <source>
        <dbReference type="Proteomes" id="UP000179145"/>
    </source>
</evidence>
<evidence type="ECO:0000256" key="3">
    <source>
        <dbReference type="ARBA" id="ARBA00006464"/>
    </source>
</evidence>
<keyword evidence="9" id="KW-0270">Exopolysaccharide synthesis</keyword>
<dbReference type="Proteomes" id="UP000179145">
    <property type="component" value="Chromosome"/>
</dbReference>
<evidence type="ECO:0000313" key="10">
    <source>
        <dbReference type="EMBL" id="AOX16566.1"/>
    </source>
</evidence>
<keyword evidence="7" id="KW-1133">Transmembrane helix</keyword>
<dbReference type="Pfam" id="PF02397">
    <property type="entry name" value="Bac_transf"/>
    <property type="match status" value="1"/>
</dbReference>
<evidence type="ECO:0000256" key="2">
    <source>
        <dbReference type="ARBA" id="ARBA00004236"/>
    </source>
</evidence>
<dbReference type="InterPro" id="IPR003362">
    <property type="entry name" value="Bact_transf"/>
</dbReference>
<name>A0A1D8USG6_9PROT</name>
<proteinExistence type="inferred from homology"/>
<dbReference type="GO" id="GO:0005886">
    <property type="term" value="C:plasma membrane"/>
    <property type="evidence" value="ECO:0007669"/>
    <property type="project" value="UniProtKB-SubCell"/>
</dbReference>
<accession>A0A1D8USG6</accession>
<keyword evidence="5" id="KW-0808">Transferase</keyword>
<dbReference type="NCBIfam" id="TIGR03022">
    <property type="entry name" value="WbaP_sugtrans"/>
    <property type="match status" value="1"/>
</dbReference>
<evidence type="ECO:0000256" key="6">
    <source>
        <dbReference type="ARBA" id="ARBA00022692"/>
    </source>
</evidence>